<keyword evidence="4" id="KW-1185">Reference proteome</keyword>
<evidence type="ECO:0000259" key="2">
    <source>
        <dbReference type="PROSITE" id="PS50102"/>
    </source>
</evidence>
<dbReference type="OrthoDB" id="6224010at2759"/>
<dbReference type="Pfam" id="PF22600">
    <property type="entry name" value="MTPAP-like_central"/>
    <property type="match status" value="1"/>
</dbReference>
<dbReference type="InterPro" id="IPR000504">
    <property type="entry name" value="RRM_dom"/>
</dbReference>
<reference evidence="3 4" key="2">
    <citation type="submission" date="2018-11" db="EMBL/GenBank/DDBJ databases">
        <authorList>
            <consortium name="Pathogen Informatics"/>
        </authorList>
    </citation>
    <scope>NUCLEOTIDE SEQUENCE [LARGE SCALE GENOMIC DNA]</scope>
</reference>
<dbReference type="EMBL" id="UYYF01004527">
    <property type="protein sequence ID" value="VDN05085.1"/>
    <property type="molecule type" value="Genomic_DNA"/>
</dbReference>
<keyword evidence="1" id="KW-0694">RNA-binding</keyword>
<dbReference type="Gene3D" id="3.30.160.60">
    <property type="entry name" value="Classic Zinc Finger"/>
    <property type="match status" value="1"/>
</dbReference>
<dbReference type="PROSITE" id="PS50102">
    <property type="entry name" value="RRM"/>
    <property type="match status" value="1"/>
</dbReference>
<evidence type="ECO:0000256" key="1">
    <source>
        <dbReference type="PROSITE-ProRule" id="PRU00176"/>
    </source>
</evidence>
<dbReference type="WBParaSite" id="TCLT_0000762201-mRNA-1">
    <property type="protein sequence ID" value="TCLT_0000762201-mRNA-1"/>
    <property type="gene ID" value="TCLT_0000762201"/>
</dbReference>
<name>A0A0N5D3V3_THECL</name>
<protein>
    <submittedName>
        <fullName evidence="5">RRM domain-containing protein</fullName>
    </submittedName>
</protein>
<dbReference type="OMA" id="RIWAHAN"/>
<dbReference type="InterPro" id="IPR012677">
    <property type="entry name" value="Nucleotide-bd_a/b_plait_sf"/>
</dbReference>
<evidence type="ECO:0000313" key="5">
    <source>
        <dbReference type="WBParaSite" id="TCLT_0000762201-mRNA-1"/>
    </source>
</evidence>
<dbReference type="Gene3D" id="1.10.1410.10">
    <property type="match status" value="1"/>
</dbReference>
<dbReference type="SUPFAM" id="SSF57667">
    <property type="entry name" value="beta-beta-alpha zinc fingers"/>
    <property type="match status" value="1"/>
</dbReference>
<reference evidence="5" key="1">
    <citation type="submission" date="2017-02" db="UniProtKB">
        <authorList>
            <consortium name="WormBaseParasite"/>
        </authorList>
    </citation>
    <scope>IDENTIFICATION</scope>
</reference>
<dbReference type="InterPro" id="IPR036236">
    <property type="entry name" value="Znf_C2H2_sf"/>
</dbReference>
<proteinExistence type="predicted"/>
<dbReference type="GO" id="GO:0031123">
    <property type="term" value="P:RNA 3'-end processing"/>
    <property type="evidence" value="ECO:0007669"/>
    <property type="project" value="TreeGrafter"/>
</dbReference>
<dbReference type="STRING" id="103827.A0A0N5D3V3"/>
<feature type="domain" description="RRM" evidence="2">
    <location>
        <begin position="243"/>
        <end position="324"/>
    </location>
</feature>
<dbReference type="Pfam" id="PF00076">
    <property type="entry name" value="RRM_1"/>
    <property type="match status" value="1"/>
</dbReference>
<evidence type="ECO:0000313" key="4">
    <source>
        <dbReference type="Proteomes" id="UP000276776"/>
    </source>
</evidence>
<dbReference type="Gene3D" id="3.30.70.330">
    <property type="match status" value="1"/>
</dbReference>
<dbReference type="InterPro" id="IPR043519">
    <property type="entry name" value="NT_sf"/>
</dbReference>
<dbReference type="SUPFAM" id="SSF81631">
    <property type="entry name" value="PAP/OAS1 substrate-binding domain"/>
    <property type="match status" value="1"/>
</dbReference>
<organism evidence="5">
    <name type="scientific">Thelazia callipaeda</name>
    <name type="common">Oriental eyeworm</name>
    <name type="synonym">Parasitic nematode</name>
    <dbReference type="NCBI Taxonomy" id="103827"/>
    <lineage>
        <taxon>Eukaryota</taxon>
        <taxon>Metazoa</taxon>
        <taxon>Ecdysozoa</taxon>
        <taxon>Nematoda</taxon>
        <taxon>Chromadorea</taxon>
        <taxon>Rhabditida</taxon>
        <taxon>Spirurina</taxon>
        <taxon>Spiruromorpha</taxon>
        <taxon>Thelazioidea</taxon>
        <taxon>Thelaziidae</taxon>
        <taxon>Thelazia</taxon>
    </lineage>
</organism>
<dbReference type="CDD" id="cd05402">
    <property type="entry name" value="NT_PAP_TUTase"/>
    <property type="match status" value="1"/>
</dbReference>
<evidence type="ECO:0000313" key="3">
    <source>
        <dbReference type="EMBL" id="VDN05085.1"/>
    </source>
</evidence>
<dbReference type="GO" id="GO:1990817">
    <property type="term" value="F:poly(A) RNA polymerase activity"/>
    <property type="evidence" value="ECO:0007669"/>
    <property type="project" value="TreeGrafter"/>
</dbReference>
<dbReference type="Gene3D" id="3.30.460.10">
    <property type="entry name" value="Beta Polymerase, domain 2"/>
    <property type="match status" value="1"/>
</dbReference>
<dbReference type="PANTHER" id="PTHR12271:SF127">
    <property type="entry name" value="SPECKLE TARGETED PIP5K1A-REGULATED POLY(A) POLYMERASE"/>
    <property type="match status" value="1"/>
</dbReference>
<dbReference type="InterPro" id="IPR054708">
    <property type="entry name" value="MTPAP-like_central"/>
</dbReference>
<dbReference type="SUPFAM" id="SSF81301">
    <property type="entry name" value="Nucleotidyltransferase"/>
    <property type="match status" value="1"/>
</dbReference>
<dbReference type="SMART" id="SM00360">
    <property type="entry name" value="RRM"/>
    <property type="match status" value="1"/>
</dbReference>
<dbReference type="InterPro" id="IPR035979">
    <property type="entry name" value="RBD_domain_sf"/>
</dbReference>
<dbReference type="GO" id="GO:0003723">
    <property type="term" value="F:RNA binding"/>
    <property type="evidence" value="ECO:0007669"/>
    <property type="project" value="UniProtKB-UniRule"/>
</dbReference>
<dbReference type="AlphaFoldDB" id="A0A0N5D3V3"/>
<sequence>MDGLIKTDDLRHLREDELFVDAETGQKYRVRKTLLPAHSVGGPHGVGDPNDRSLRRVEADVLIPNMMNERIQRVECREPLQSSNLFCFTSCHNFHIKVSDLAECLKREGSFLGLRKCQNQLNRYEECQLALFNDPWFRQQITDEYVKERAEYRRTGKNEKERQWERYCEYKRRRGDWPEIASDSNSYAFLHLINHISGMMDVNWCHLCMVQLSSKSLLSVHNSGKRHQKKVEEYENLCALSARSIFISELDPELNVTESEISEALSCFGKVEQVRLDKKKGKFAIVEFDQEFAAQRAIFEDKVRIGRQVVPVRARKIDFDYSKLKRETHMLDIDKLKNHLNQFPTFEDQVYALLQLCCLSDAQCKEREDCAKILTEVLKDYFTSGMHVRIFGSSVTSLGIKNSDIDATLFFNKPLVKQYSAGDLERNKYMLMTCDISTIKARKICPEEYARLSPADRVRLLNKIINDIRKCSTAPIISQYPILNTRCPLVRFIFDRKHVVDLSVDNHLGYAKCDWLKHIAHSDSSQLIRKFLVSFRIWAHANGLLEAGEKERSYFNAYILNLLCITFLQLHDYIPPLQRSRQEMIVNEWRIDFVVDSVDLRFLSLKHLFREFFIWFVHLKLKDIILCPNIGTAVTFEQFRQLYPENNVRNTFKFAYLNIQDPLELSHNVSMLVSEKHVAMMRRQMQFALSRIKIKPDSFTALLCDIRGSESMSSSGYKLFTSLWMKQNSTVVRVKGYDIDKFLNFIDHIFVDLLAFVPAVGPIQKKPRFEYCHEVSGTCDPGDEIERIFVVKKCVWEGRRCVRRQMIRQHPELSSDAAALEKAVSDHI</sequence>
<dbReference type="PANTHER" id="PTHR12271">
    <property type="entry name" value="POLY A POLYMERASE CID PAP -RELATED"/>
    <property type="match status" value="1"/>
</dbReference>
<accession>A0A0N5D3V3</accession>
<gene>
    <name evidence="3" type="ORF">TCLT_LOCUS7611</name>
</gene>
<dbReference type="SUPFAM" id="SSF54928">
    <property type="entry name" value="RNA-binding domain, RBD"/>
    <property type="match status" value="1"/>
</dbReference>
<dbReference type="Proteomes" id="UP000276776">
    <property type="component" value="Unassembled WGS sequence"/>
</dbReference>